<comment type="caution">
    <text evidence="2">The sequence shown here is derived from an EMBL/GenBank/DDBJ whole genome shotgun (WGS) entry which is preliminary data.</text>
</comment>
<feature type="non-terminal residue" evidence="2">
    <location>
        <position position="1"/>
    </location>
</feature>
<dbReference type="NCBIfam" id="TIGR03696">
    <property type="entry name" value="Rhs_assc_core"/>
    <property type="match status" value="1"/>
</dbReference>
<protein>
    <submittedName>
        <fullName evidence="2">RHS repeat-associated core domain-containing protein</fullName>
    </submittedName>
</protein>
<feature type="region of interest" description="Disordered" evidence="1">
    <location>
        <begin position="58"/>
        <end position="107"/>
    </location>
</feature>
<keyword evidence="3" id="KW-1185">Reference proteome</keyword>
<dbReference type="AlphaFoldDB" id="A0A6G4X6R9"/>
<dbReference type="PANTHER" id="PTHR32305:SF17">
    <property type="entry name" value="TRNA NUCLEASE WAPA"/>
    <property type="match status" value="1"/>
</dbReference>
<dbReference type="Gene3D" id="2.180.10.10">
    <property type="entry name" value="RHS repeat-associated core"/>
    <property type="match status" value="1"/>
</dbReference>
<accession>A0A6G4X6R9</accession>
<dbReference type="RefSeq" id="WP_165302128.1">
    <property type="nucleotide sequence ID" value="NZ_JAAKZZ010000462.1"/>
</dbReference>
<reference evidence="2 3" key="1">
    <citation type="submission" date="2020-02" db="EMBL/GenBank/DDBJ databases">
        <title>Whole-genome analyses of novel actinobacteria.</title>
        <authorList>
            <person name="Sahin N."/>
            <person name="Tatar D."/>
        </authorList>
    </citation>
    <scope>NUCLEOTIDE SEQUENCE [LARGE SCALE GENOMIC DNA]</scope>
    <source>
        <strain evidence="2 3">SB3404</strain>
    </source>
</reference>
<dbReference type="EMBL" id="JAAKZZ010000462">
    <property type="protein sequence ID" value="NGO72444.1"/>
    <property type="molecule type" value="Genomic_DNA"/>
</dbReference>
<dbReference type="PANTHER" id="PTHR32305">
    <property type="match status" value="1"/>
</dbReference>
<evidence type="ECO:0000313" key="2">
    <source>
        <dbReference type="EMBL" id="NGO72444.1"/>
    </source>
</evidence>
<organism evidence="2 3">
    <name type="scientific">Streptomyces boncukensis</name>
    <dbReference type="NCBI Taxonomy" id="2711219"/>
    <lineage>
        <taxon>Bacteria</taxon>
        <taxon>Bacillati</taxon>
        <taxon>Actinomycetota</taxon>
        <taxon>Actinomycetes</taxon>
        <taxon>Kitasatosporales</taxon>
        <taxon>Streptomycetaceae</taxon>
        <taxon>Streptomyces</taxon>
    </lineage>
</organism>
<dbReference type="InterPro" id="IPR050708">
    <property type="entry name" value="T6SS_VgrG/RHS"/>
</dbReference>
<dbReference type="InterPro" id="IPR022385">
    <property type="entry name" value="Rhs_assc_core"/>
</dbReference>
<sequence>SCATPPDKHNIGGSDPYWLSFDYDKAGNRTREVRHGLGAGGNGTDQEADADTVRTYTYGTPGESSPNTLRSVTTTGSTTNTADAEGTETFAHDAAGNTTSRAGGTRDQKLTWDAEGHLETVKEGATTADYLYTPDGDRLLAHNPDGSSTLYLPEGNELTSSGGKVTGTRYYTYNDRTVATRTTGEGIHYLFSDQQGTALIAVAFGSSQLVTRRKQLPFGGPRNGAASGGTAWPGTRGFVDGTQDPTGTTHLGAREYDPELGRFLSVDPLLATDDQRQHNSYQYGGNNPATFSDPSGEALWDDVTKKGYGNAKVMKRHLKHLGYLNRKGRATRKYRALEARNWRTYRRYLRTSYPKVVARQHAVARQNAAARRAAAARAAAARKAAKLAADRKAAEQRQKSQSIKGKILGGIKAGWNKTGGKAVTGVKDFGKWTWRNRSNIAKGAAVGAFVTCTFATEGACAVVGGAAFGISVTNRTIDFRRTRGWRSKNGSARYFSGIALDTVGWRIQTVRNLHMFGSGHTNFLHAMTTRSGQQRLYQQGTAVTWGTLGW</sequence>
<feature type="region of interest" description="Disordered" evidence="1">
    <location>
        <begin position="218"/>
        <end position="254"/>
    </location>
</feature>
<gene>
    <name evidence="2" type="ORF">G5C65_29640</name>
</gene>
<proteinExistence type="predicted"/>
<name>A0A6G4X6R9_9ACTN</name>
<feature type="compositionally biased region" description="Low complexity" evidence="1">
    <location>
        <begin position="67"/>
        <end position="81"/>
    </location>
</feature>
<evidence type="ECO:0000313" key="3">
    <source>
        <dbReference type="Proteomes" id="UP000477722"/>
    </source>
</evidence>
<dbReference type="Proteomes" id="UP000477722">
    <property type="component" value="Unassembled WGS sequence"/>
</dbReference>
<evidence type="ECO:0000256" key="1">
    <source>
        <dbReference type="SAM" id="MobiDB-lite"/>
    </source>
</evidence>